<keyword evidence="2" id="KW-0012">Acyltransferase</keyword>
<accession>A0ABU6QSP5</accession>
<protein>
    <submittedName>
        <fullName evidence="3">Uncharacterized protein</fullName>
    </submittedName>
</protein>
<evidence type="ECO:0000313" key="4">
    <source>
        <dbReference type="Proteomes" id="UP001341840"/>
    </source>
</evidence>
<dbReference type="EMBL" id="JASCZI010001172">
    <property type="protein sequence ID" value="MED6114462.1"/>
    <property type="molecule type" value="Genomic_DNA"/>
</dbReference>
<dbReference type="PANTHER" id="PTHR31625">
    <property type="match status" value="1"/>
</dbReference>
<sequence length="439" mass="48774">MVLPPSDTTHLLLRASSAQPNLAKCGSHSLSLTLQHFFPFAGNIVVPLQPNNILPHILYSDGDSVSFTVAESHQDFKSFVDHGPTNLRDINLLVPLFPSPRTMEDGAKWLPLLAVQITVLPNYGFSMCIAFNHVDADGRALHHFIKFWASVCKSRGEDMDSIQESIQLPLHNRDAIIEDSKGLKFVFLEKFSSSFPKIVESFGTPVDVPIDMACVTFSLSHDHVGKIKKWITLECKKIGLNKESLRISTYVVTCSLLWVCLVKYHYRNTDDVGIKVSNETCKFTFPADCRNCQELSIPSAYFGNRINQPVVELKKSKLVEANGIVEAAIGIEGKIREFKCDGLKGIEHLVSHGKEFGKSEVCKVEAIGSAKHGVYETDFGWGKPKKSEVVRVMPSGIFSVCDSKDGNGGVEIGLTLEWNQIEYFNTIMKEHIRSIVGCD</sequence>
<evidence type="ECO:0000313" key="3">
    <source>
        <dbReference type="EMBL" id="MED6114462.1"/>
    </source>
</evidence>
<organism evidence="3 4">
    <name type="scientific">Stylosanthes scabra</name>
    <dbReference type="NCBI Taxonomy" id="79078"/>
    <lineage>
        <taxon>Eukaryota</taxon>
        <taxon>Viridiplantae</taxon>
        <taxon>Streptophyta</taxon>
        <taxon>Embryophyta</taxon>
        <taxon>Tracheophyta</taxon>
        <taxon>Spermatophyta</taxon>
        <taxon>Magnoliopsida</taxon>
        <taxon>eudicotyledons</taxon>
        <taxon>Gunneridae</taxon>
        <taxon>Pentapetalae</taxon>
        <taxon>rosids</taxon>
        <taxon>fabids</taxon>
        <taxon>Fabales</taxon>
        <taxon>Fabaceae</taxon>
        <taxon>Papilionoideae</taxon>
        <taxon>50 kb inversion clade</taxon>
        <taxon>dalbergioids sensu lato</taxon>
        <taxon>Dalbergieae</taxon>
        <taxon>Pterocarpus clade</taxon>
        <taxon>Stylosanthes</taxon>
    </lineage>
</organism>
<dbReference type="Proteomes" id="UP001341840">
    <property type="component" value="Unassembled WGS sequence"/>
</dbReference>
<dbReference type="Gene3D" id="3.30.559.10">
    <property type="entry name" value="Chloramphenicol acetyltransferase-like domain"/>
    <property type="match status" value="2"/>
</dbReference>
<name>A0ABU6QSP5_9FABA</name>
<comment type="caution">
    <text evidence="3">The sequence shown here is derived from an EMBL/GenBank/DDBJ whole genome shotgun (WGS) entry which is preliminary data.</text>
</comment>
<dbReference type="Pfam" id="PF02458">
    <property type="entry name" value="Transferase"/>
    <property type="match status" value="1"/>
</dbReference>
<reference evidence="3 4" key="1">
    <citation type="journal article" date="2023" name="Plants (Basel)">
        <title>Bridging the Gap: Combining Genomics and Transcriptomics Approaches to Understand Stylosanthes scabra, an Orphan Legume from the Brazilian Caatinga.</title>
        <authorList>
            <person name="Ferreira-Neto J.R.C."/>
            <person name="da Silva M.D."/>
            <person name="Binneck E."/>
            <person name="de Melo N.F."/>
            <person name="da Silva R.H."/>
            <person name="de Melo A.L.T.M."/>
            <person name="Pandolfi V."/>
            <person name="Bustamante F.O."/>
            <person name="Brasileiro-Vidal A.C."/>
            <person name="Benko-Iseppon A.M."/>
        </authorList>
    </citation>
    <scope>NUCLEOTIDE SEQUENCE [LARGE SCALE GENOMIC DNA]</scope>
    <source>
        <tissue evidence="3">Leaves</tissue>
    </source>
</reference>
<evidence type="ECO:0000256" key="1">
    <source>
        <dbReference type="ARBA" id="ARBA00022679"/>
    </source>
</evidence>
<keyword evidence="4" id="KW-1185">Reference proteome</keyword>
<proteinExistence type="predicted"/>
<dbReference type="InterPro" id="IPR051504">
    <property type="entry name" value="Plant_metabolite_acyltrans"/>
</dbReference>
<evidence type="ECO:0000256" key="2">
    <source>
        <dbReference type="ARBA" id="ARBA00023315"/>
    </source>
</evidence>
<gene>
    <name evidence="3" type="ORF">PIB30_080450</name>
</gene>
<keyword evidence="1" id="KW-0808">Transferase</keyword>
<dbReference type="InterPro" id="IPR023213">
    <property type="entry name" value="CAT-like_dom_sf"/>
</dbReference>